<dbReference type="EMBL" id="BKCP01010070">
    <property type="protein sequence ID" value="GER52090.1"/>
    <property type="molecule type" value="Genomic_DNA"/>
</dbReference>
<dbReference type="Gene3D" id="3.30.40.10">
    <property type="entry name" value="Zinc/RING finger domain, C3HC4 (zinc finger)"/>
    <property type="match status" value="1"/>
</dbReference>
<evidence type="ECO:0000256" key="14">
    <source>
        <dbReference type="PROSITE-ProRule" id="PRU00175"/>
    </source>
</evidence>
<evidence type="ECO:0000259" key="17">
    <source>
        <dbReference type="PROSITE" id="PS50089"/>
    </source>
</evidence>
<keyword evidence="10" id="KW-0862">Zinc</keyword>
<proteinExistence type="inferred from homology"/>
<dbReference type="GO" id="GO:0061630">
    <property type="term" value="F:ubiquitin protein ligase activity"/>
    <property type="evidence" value="ECO:0007669"/>
    <property type="project" value="UniProtKB-EC"/>
</dbReference>
<dbReference type="InterPro" id="IPR013083">
    <property type="entry name" value="Znf_RING/FYVE/PHD"/>
</dbReference>
<evidence type="ECO:0000256" key="8">
    <source>
        <dbReference type="ARBA" id="ARBA00022771"/>
    </source>
</evidence>
<keyword evidence="5" id="KW-0808">Transferase</keyword>
<keyword evidence="9" id="KW-0833">Ubl conjugation pathway</keyword>
<dbReference type="SUPFAM" id="SSF57850">
    <property type="entry name" value="RING/U-box"/>
    <property type="match status" value="1"/>
</dbReference>
<dbReference type="PANTHER" id="PTHR45768:SF10">
    <property type="entry name" value="RING-H2 FINGER PROTEIN ATL13-RELATED"/>
    <property type="match status" value="1"/>
</dbReference>
<dbReference type="SMART" id="SM00184">
    <property type="entry name" value="RING"/>
    <property type="match status" value="1"/>
</dbReference>
<evidence type="ECO:0000256" key="13">
    <source>
        <dbReference type="ARBA" id="ARBA00024209"/>
    </source>
</evidence>
<sequence>METSGADSHSLPPPYLPFLPPPSSSPRGFDLNNRVSPSMLLIIIILAVIFFISGVLHLLVRFLLRPPPPLRRDRSSSDPVTALEGQLQQLFHLHDGGVDQSFIDSLPIFPYNSIIGVKDPFDCAVCLSEFDPDHHLRLLPKCSHAFHVTCIDTWLLSHSTCPLCRSSLLPDFPSAAAAASARSPVLLLLESRAHSSRDFLPSDHHNQASSSQSTDQKSGEIQIQSKDNDENRKFPAGKVLPVKLGKFRNIIGEGSNGHDNDAGPRRCFSMGSFAYVMDESSSLRVPIRTTPWKKTPMPLTPGHRPAISEFDGGGGGFGSSWREFVKGGVESGEKMNSFEFGGEGYNSKLSSSVANKKESFSVSKIWMRSSGRREELSSRRAFSFRFPVNNNRWGSEDGESLDSEANVRSSFARRTLLWIMGRPSKVVHHSSDPSSTDVVIV</sequence>
<evidence type="ECO:0000256" key="3">
    <source>
        <dbReference type="ARBA" id="ARBA00004906"/>
    </source>
</evidence>
<evidence type="ECO:0000256" key="1">
    <source>
        <dbReference type="ARBA" id="ARBA00000900"/>
    </source>
</evidence>
<dbReference type="OrthoDB" id="8062037at2759"/>
<comment type="pathway">
    <text evidence="3">Protein modification; protein ubiquitination.</text>
</comment>
<feature type="compositionally biased region" description="Polar residues" evidence="15">
    <location>
        <begin position="207"/>
        <end position="225"/>
    </location>
</feature>
<dbReference type="Pfam" id="PF13639">
    <property type="entry name" value="zf-RING_2"/>
    <property type="match status" value="1"/>
</dbReference>
<protein>
    <recommendedName>
        <fullName evidence="4">RING-type E3 ubiquitin transferase</fullName>
        <ecNumber evidence="4">2.3.2.27</ecNumber>
    </recommendedName>
</protein>
<comment type="subcellular location">
    <subcellularLocation>
        <location evidence="2">Membrane</location>
        <topology evidence="2">Single-pass membrane protein</topology>
    </subcellularLocation>
</comment>
<dbReference type="PANTHER" id="PTHR45768">
    <property type="entry name" value="E3 UBIQUITIN-PROTEIN LIGASE RNF13-LIKE"/>
    <property type="match status" value="1"/>
</dbReference>
<comment type="similarity">
    <text evidence="13">Belongs to the RING-type zinc finger family. ATL subfamily.</text>
</comment>
<dbReference type="CDD" id="cd16461">
    <property type="entry name" value="RING-H2_EL5-like"/>
    <property type="match status" value="1"/>
</dbReference>
<keyword evidence="8 14" id="KW-0863">Zinc-finger</keyword>
<name>A0A5A7R465_STRAF</name>
<evidence type="ECO:0000256" key="10">
    <source>
        <dbReference type="ARBA" id="ARBA00022833"/>
    </source>
</evidence>
<feature type="transmembrane region" description="Helical" evidence="16">
    <location>
        <begin position="39"/>
        <end position="64"/>
    </location>
</feature>
<keyword evidence="19" id="KW-1185">Reference proteome</keyword>
<keyword evidence="7" id="KW-0479">Metal-binding</keyword>
<keyword evidence="11 16" id="KW-1133">Transmembrane helix</keyword>
<evidence type="ECO:0000256" key="6">
    <source>
        <dbReference type="ARBA" id="ARBA00022692"/>
    </source>
</evidence>
<evidence type="ECO:0000256" key="9">
    <source>
        <dbReference type="ARBA" id="ARBA00022786"/>
    </source>
</evidence>
<accession>A0A5A7R465</accession>
<evidence type="ECO:0000256" key="15">
    <source>
        <dbReference type="SAM" id="MobiDB-lite"/>
    </source>
</evidence>
<dbReference type="GO" id="GO:0016020">
    <property type="term" value="C:membrane"/>
    <property type="evidence" value="ECO:0007669"/>
    <property type="project" value="UniProtKB-SubCell"/>
</dbReference>
<reference evidence="19" key="1">
    <citation type="journal article" date="2019" name="Curr. Biol.">
        <title>Genome Sequence of Striga asiatica Provides Insight into the Evolution of Plant Parasitism.</title>
        <authorList>
            <person name="Yoshida S."/>
            <person name="Kim S."/>
            <person name="Wafula E.K."/>
            <person name="Tanskanen J."/>
            <person name="Kim Y.M."/>
            <person name="Honaas L."/>
            <person name="Yang Z."/>
            <person name="Spallek T."/>
            <person name="Conn C.E."/>
            <person name="Ichihashi Y."/>
            <person name="Cheong K."/>
            <person name="Cui S."/>
            <person name="Der J.P."/>
            <person name="Gundlach H."/>
            <person name="Jiao Y."/>
            <person name="Hori C."/>
            <person name="Ishida J.K."/>
            <person name="Kasahara H."/>
            <person name="Kiba T."/>
            <person name="Kim M.S."/>
            <person name="Koo N."/>
            <person name="Laohavisit A."/>
            <person name="Lee Y.H."/>
            <person name="Lumba S."/>
            <person name="McCourt P."/>
            <person name="Mortimer J.C."/>
            <person name="Mutuku J.M."/>
            <person name="Nomura T."/>
            <person name="Sasaki-Sekimoto Y."/>
            <person name="Seto Y."/>
            <person name="Wang Y."/>
            <person name="Wakatake T."/>
            <person name="Sakakibara H."/>
            <person name="Demura T."/>
            <person name="Yamaguchi S."/>
            <person name="Yoneyama K."/>
            <person name="Manabe R.I."/>
            <person name="Nelson D.C."/>
            <person name="Schulman A.H."/>
            <person name="Timko M.P."/>
            <person name="dePamphilis C.W."/>
            <person name="Choi D."/>
            <person name="Shirasu K."/>
        </authorList>
    </citation>
    <scope>NUCLEOTIDE SEQUENCE [LARGE SCALE GENOMIC DNA]</scope>
    <source>
        <strain evidence="19">cv. UVA1</strain>
    </source>
</reference>
<keyword evidence="6 16" id="KW-0812">Transmembrane</keyword>
<evidence type="ECO:0000313" key="19">
    <source>
        <dbReference type="Proteomes" id="UP000325081"/>
    </source>
</evidence>
<dbReference type="Proteomes" id="UP000325081">
    <property type="component" value="Unassembled WGS sequence"/>
</dbReference>
<evidence type="ECO:0000256" key="5">
    <source>
        <dbReference type="ARBA" id="ARBA00022679"/>
    </source>
</evidence>
<dbReference type="AlphaFoldDB" id="A0A5A7R465"/>
<evidence type="ECO:0000313" key="18">
    <source>
        <dbReference type="EMBL" id="GER52090.1"/>
    </source>
</evidence>
<keyword evidence="12 16" id="KW-0472">Membrane</keyword>
<organism evidence="18 19">
    <name type="scientific">Striga asiatica</name>
    <name type="common">Asiatic witchweed</name>
    <name type="synonym">Buchnera asiatica</name>
    <dbReference type="NCBI Taxonomy" id="4170"/>
    <lineage>
        <taxon>Eukaryota</taxon>
        <taxon>Viridiplantae</taxon>
        <taxon>Streptophyta</taxon>
        <taxon>Embryophyta</taxon>
        <taxon>Tracheophyta</taxon>
        <taxon>Spermatophyta</taxon>
        <taxon>Magnoliopsida</taxon>
        <taxon>eudicotyledons</taxon>
        <taxon>Gunneridae</taxon>
        <taxon>Pentapetalae</taxon>
        <taxon>asterids</taxon>
        <taxon>lamiids</taxon>
        <taxon>Lamiales</taxon>
        <taxon>Orobanchaceae</taxon>
        <taxon>Buchnereae</taxon>
        <taxon>Striga</taxon>
    </lineage>
</organism>
<dbReference type="EC" id="2.3.2.27" evidence="4"/>
<evidence type="ECO:0000256" key="12">
    <source>
        <dbReference type="ARBA" id="ARBA00023136"/>
    </source>
</evidence>
<comment type="catalytic activity">
    <reaction evidence="1">
        <text>S-ubiquitinyl-[E2 ubiquitin-conjugating enzyme]-L-cysteine + [acceptor protein]-L-lysine = [E2 ubiquitin-conjugating enzyme]-L-cysteine + N(6)-ubiquitinyl-[acceptor protein]-L-lysine.</text>
        <dbReference type="EC" id="2.3.2.27"/>
    </reaction>
</comment>
<evidence type="ECO:0000256" key="4">
    <source>
        <dbReference type="ARBA" id="ARBA00012483"/>
    </source>
</evidence>
<feature type="domain" description="RING-type" evidence="17">
    <location>
        <begin position="123"/>
        <end position="165"/>
    </location>
</feature>
<evidence type="ECO:0000256" key="11">
    <source>
        <dbReference type="ARBA" id="ARBA00022989"/>
    </source>
</evidence>
<dbReference type="FunFam" id="3.30.40.10:FF:000187">
    <property type="entry name" value="E3 ubiquitin-protein ligase ATL6"/>
    <property type="match status" value="1"/>
</dbReference>
<dbReference type="InterPro" id="IPR001841">
    <property type="entry name" value="Znf_RING"/>
</dbReference>
<comment type="caution">
    <text evidence="18">The sequence shown here is derived from an EMBL/GenBank/DDBJ whole genome shotgun (WGS) entry which is preliminary data.</text>
</comment>
<evidence type="ECO:0000256" key="7">
    <source>
        <dbReference type="ARBA" id="ARBA00022723"/>
    </source>
</evidence>
<dbReference type="GO" id="GO:0008270">
    <property type="term" value="F:zinc ion binding"/>
    <property type="evidence" value="ECO:0007669"/>
    <property type="project" value="UniProtKB-KW"/>
</dbReference>
<evidence type="ECO:0000256" key="2">
    <source>
        <dbReference type="ARBA" id="ARBA00004167"/>
    </source>
</evidence>
<gene>
    <name evidence="18" type="ORF">STAS_29517</name>
</gene>
<evidence type="ECO:0000256" key="16">
    <source>
        <dbReference type="SAM" id="Phobius"/>
    </source>
</evidence>
<dbReference type="PROSITE" id="PS50089">
    <property type="entry name" value="ZF_RING_2"/>
    <property type="match status" value="1"/>
</dbReference>
<feature type="region of interest" description="Disordered" evidence="15">
    <location>
        <begin position="199"/>
        <end position="235"/>
    </location>
</feature>